<name>A0A5M9K2U1_MONFR</name>
<keyword evidence="3" id="KW-1185">Reference proteome</keyword>
<accession>A0A5M9K2U1</accession>
<proteinExistence type="predicted"/>
<dbReference type="Proteomes" id="UP000322873">
    <property type="component" value="Unassembled WGS sequence"/>
</dbReference>
<gene>
    <name evidence="2" type="ORF">EYC84_004949</name>
</gene>
<organism evidence="2 3">
    <name type="scientific">Monilinia fructicola</name>
    <name type="common">Brown rot fungus</name>
    <name type="synonym">Ciboria fructicola</name>
    <dbReference type="NCBI Taxonomy" id="38448"/>
    <lineage>
        <taxon>Eukaryota</taxon>
        <taxon>Fungi</taxon>
        <taxon>Dikarya</taxon>
        <taxon>Ascomycota</taxon>
        <taxon>Pezizomycotina</taxon>
        <taxon>Leotiomycetes</taxon>
        <taxon>Helotiales</taxon>
        <taxon>Sclerotiniaceae</taxon>
        <taxon>Monilinia</taxon>
    </lineage>
</organism>
<protein>
    <submittedName>
        <fullName evidence="2">Uncharacterized protein</fullName>
    </submittedName>
</protein>
<evidence type="ECO:0000256" key="1">
    <source>
        <dbReference type="SAM" id="MobiDB-lite"/>
    </source>
</evidence>
<feature type="region of interest" description="Disordered" evidence="1">
    <location>
        <begin position="1"/>
        <end position="25"/>
    </location>
</feature>
<sequence>MAKTIAVKKTKSQNKAQAAPPPRRRRLLTAFEYRASFIVDSLASSNANEVSAASDPSTVIASDPPVGIVTPEPLFAIVAPNHSATVATQASAVATRSASPTPKLPSYKVVKKKAPKSKALKLRRSGPVRKEFGVDRTLTHEPELVIIRPGYPEETGRKACFENALVPGAAKNIELSIQEVDRLFLLRGESKEYIEDYHRRRWKQYGAYRQRGSDHCAEQVRKTIANNRALKKASAGES</sequence>
<evidence type="ECO:0000313" key="3">
    <source>
        <dbReference type="Proteomes" id="UP000322873"/>
    </source>
</evidence>
<dbReference type="AlphaFoldDB" id="A0A5M9K2U1"/>
<dbReference type="EMBL" id="VICG01000002">
    <property type="protein sequence ID" value="KAA8575861.1"/>
    <property type="molecule type" value="Genomic_DNA"/>
</dbReference>
<reference evidence="2 3" key="1">
    <citation type="submission" date="2019-06" db="EMBL/GenBank/DDBJ databases">
        <title>Genome Sequence of the Brown Rot Fungal Pathogen Monilinia fructicola.</title>
        <authorList>
            <person name="De Miccolis Angelini R.M."/>
            <person name="Landi L."/>
            <person name="Abate D."/>
            <person name="Pollastro S."/>
            <person name="Romanazzi G."/>
            <person name="Faretra F."/>
        </authorList>
    </citation>
    <scope>NUCLEOTIDE SEQUENCE [LARGE SCALE GENOMIC DNA]</scope>
    <source>
        <strain evidence="2 3">Mfrc123</strain>
    </source>
</reference>
<comment type="caution">
    <text evidence="2">The sequence shown here is derived from an EMBL/GenBank/DDBJ whole genome shotgun (WGS) entry which is preliminary data.</text>
</comment>
<feature type="compositionally biased region" description="Basic residues" evidence="1">
    <location>
        <begin position="1"/>
        <end position="12"/>
    </location>
</feature>
<evidence type="ECO:0000313" key="2">
    <source>
        <dbReference type="EMBL" id="KAA8575861.1"/>
    </source>
</evidence>